<feature type="transmembrane region" description="Helical" evidence="9">
    <location>
        <begin position="442"/>
        <end position="467"/>
    </location>
</feature>
<evidence type="ECO:0000313" key="11">
    <source>
        <dbReference type="EMBL" id="SNX59965.1"/>
    </source>
</evidence>
<dbReference type="EMBL" id="LT907782">
    <property type="protein sequence ID" value="SNX59965.1"/>
    <property type="molecule type" value="Genomic_DNA"/>
</dbReference>
<dbReference type="AlphaFoldDB" id="A0A285BY07"/>
<keyword evidence="2" id="KW-0813">Transport</keyword>
<keyword evidence="5 9" id="KW-0812">Transmembrane</keyword>
<comment type="subcellular location">
    <subcellularLocation>
        <location evidence="1">Cell membrane</location>
        <topology evidence="1">Multi-pass membrane protein</topology>
    </subcellularLocation>
</comment>
<gene>
    <name evidence="11" type="ORF">SAMN06296273_1416</name>
</gene>
<evidence type="ECO:0000256" key="7">
    <source>
        <dbReference type="ARBA" id="ARBA00023136"/>
    </source>
</evidence>
<reference evidence="11 12" key="1">
    <citation type="submission" date="2017-08" db="EMBL/GenBank/DDBJ databases">
        <authorList>
            <person name="de Groot N.N."/>
        </authorList>
    </citation>
    <scope>NUCLEOTIDE SEQUENCE [LARGE SCALE GENOMIC DNA]</scope>
    <source>
        <strain evidence="11 12">Nm15</strain>
    </source>
</reference>
<feature type="transmembrane region" description="Helical" evidence="9">
    <location>
        <begin position="363"/>
        <end position="388"/>
    </location>
</feature>
<dbReference type="PANTHER" id="PTHR33451:SF3">
    <property type="entry name" value="MALATE-2H(+)_NA(+)-LACTATE ANTIPORTER"/>
    <property type="match status" value="1"/>
</dbReference>
<evidence type="ECO:0000256" key="3">
    <source>
        <dbReference type="ARBA" id="ARBA00022449"/>
    </source>
</evidence>
<organism evidence="11 12">
    <name type="scientific">Nitrosomonas ureae</name>
    <dbReference type="NCBI Taxonomy" id="44577"/>
    <lineage>
        <taxon>Bacteria</taxon>
        <taxon>Pseudomonadati</taxon>
        <taxon>Pseudomonadota</taxon>
        <taxon>Betaproteobacteria</taxon>
        <taxon>Nitrosomonadales</taxon>
        <taxon>Nitrosomonadaceae</taxon>
        <taxon>Nitrosomonas</taxon>
    </lineage>
</organism>
<evidence type="ECO:0000256" key="9">
    <source>
        <dbReference type="SAM" id="Phobius"/>
    </source>
</evidence>
<dbReference type="Pfam" id="PF03553">
    <property type="entry name" value="Na_H_antiporter"/>
    <property type="match status" value="1"/>
</dbReference>
<evidence type="ECO:0000256" key="5">
    <source>
        <dbReference type="ARBA" id="ARBA00022692"/>
    </source>
</evidence>
<evidence type="ECO:0000256" key="2">
    <source>
        <dbReference type="ARBA" id="ARBA00022448"/>
    </source>
</evidence>
<dbReference type="GO" id="GO:0015297">
    <property type="term" value="F:antiporter activity"/>
    <property type="evidence" value="ECO:0007669"/>
    <property type="project" value="UniProtKB-KW"/>
</dbReference>
<feature type="transmembrane region" description="Helical" evidence="9">
    <location>
        <begin position="202"/>
        <end position="222"/>
    </location>
</feature>
<evidence type="ECO:0000259" key="10">
    <source>
        <dbReference type="Pfam" id="PF03553"/>
    </source>
</evidence>
<evidence type="ECO:0000256" key="4">
    <source>
        <dbReference type="ARBA" id="ARBA00022475"/>
    </source>
</evidence>
<dbReference type="GO" id="GO:0005886">
    <property type="term" value="C:plasma membrane"/>
    <property type="evidence" value="ECO:0007669"/>
    <property type="project" value="UniProtKB-SubCell"/>
</dbReference>
<feature type="transmembrane region" description="Helical" evidence="9">
    <location>
        <begin position="47"/>
        <end position="69"/>
    </location>
</feature>
<protein>
    <submittedName>
        <fullName evidence="11">Transporter, NhaC family</fullName>
    </submittedName>
</protein>
<dbReference type="NCBIfam" id="TIGR00931">
    <property type="entry name" value="antiport_nhaC"/>
    <property type="match status" value="1"/>
</dbReference>
<feature type="transmembrane region" description="Helical" evidence="9">
    <location>
        <begin position="20"/>
        <end position="41"/>
    </location>
</feature>
<feature type="transmembrane region" description="Helical" evidence="9">
    <location>
        <begin position="242"/>
        <end position="260"/>
    </location>
</feature>
<feature type="transmembrane region" description="Helical" evidence="9">
    <location>
        <begin position="81"/>
        <end position="99"/>
    </location>
</feature>
<keyword evidence="3" id="KW-0050">Antiport</keyword>
<evidence type="ECO:0000256" key="6">
    <source>
        <dbReference type="ARBA" id="ARBA00022989"/>
    </source>
</evidence>
<proteinExistence type="inferred from homology"/>
<dbReference type="InterPro" id="IPR018461">
    <property type="entry name" value="Na/H_Antiport_NhaC-like_C"/>
</dbReference>
<dbReference type="RefSeq" id="WP_096292639.1">
    <property type="nucleotide sequence ID" value="NZ_LT907782.1"/>
</dbReference>
<dbReference type="Proteomes" id="UP000242498">
    <property type="component" value="Chromosome I"/>
</dbReference>
<keyword evidence="4" id="KW-1003">Cell membrane</keyword>
<evidence type="ECO:0000313" key="12">
    <source>
        <dbReference type="Proteomes" id="UP000242498"/>
    </source>
</evidence>
<keyword evidence="7 9" id="KW-0472">Membrane</keyword>
<dbReference type="PANTHER" id="PTHR33451">
    <property type="entry name" value="MALATE-2H(+)/NA(+)-LACTATE ANTIPORTER"/>
    <property type="match status" value="1"/>
</dbReference>
<evidence type="ECO:0000256" key="8">
    <source>
        <dbReference type="ARBA" id="ARBA00038435"/>
    </source>
</evidence>
<dbReference type="InterPro" id="IPR004770">
    <property type="entry name" value="Na/H_antiport_NhaC"/>
</dbReference>
<comment type="similarity">
    <text evidence="8">Belongs to the NhaC Na(+)/H(+) (TC 2.A.35) antiporter family.</text>
</comment>
<dbReference type="OrthoDB" id="9762978at2"/>
<accession>A0A285BY07</accession>
<keyword evidence="6 9" id="KW-1133">Transmembrane helix</keyword>
<feature type="domain" description="Na+/H+ antiporter NhaC-like C-terminal" evidence="10">
    <location>
        <begin position="170"/>
        <end position="464"/>
    </location>
</feature>
<feature type="transmembrane region" description="Helical" evidence="9">
    <location>
        <begin position="119"/>
        <end position="152"/>
    </location>
</feature>
<feature type="transmembrane region" description="Helical" evidence="9">
    <location>
        <begin position="325"/>
        <end position="351"/>
    </location>
</feature>
<sequence>MTEQNVSIDELSIACRLPSFFHAMFCFAGVLLLISLGLFVWQASLHALIFLALIWVSIQTRGLGYSFGAIRRMMDAGITKALPAIYIFLLIGMVIASFMQSGTIASLLYYGLDWLNPSIFLVVGFVLCGLMSIATGTSWGTVGTVGIVLIGIGDAMSIPLSLVAGAIVSGATFGDKLSPISDTTNLAAMSAGTSLYRHIGSMLYTSVPTFIIVLIIFTIWGMQYDRNLLPGNYINEIRDALAGAYQLDLWVTLLPLLLMLGLSIQRYAAEVSMSCSILLAMLIAVVYQDKDGVDVINALWINLPEATGIESIDALLGRGGIYNMAWTLLLSILALALGGIMHHAGFLRVLLLQIILRIQRISTLIFTTIAAGFLGNIAMGEAYISIILNCQLFKGAYQEKELDQAILSRSVEEGSTLTTGLIPWTTAGTFYAATLGVPTLDYAGYALLNLLNPLVSIVMAILGIGLLQKIR</sequence>
<evidence type="ECO:0000256" key="1">
    <source>
        <dbReference type="ARBA" id="ARBA00004651"/>
    </source>
</evidence>
<name>A0A285BY07_9PROT</name>
<dbReference type="InterPro" id="IPR052180">
    <property type="entry name" value="NhaC_Na-H+_Antiporter"/>
</dbReference>